<dbReference type="PRINTS" id="PR00080">
    <property type="entry name" value="SDRFAMILY"/>
</dbReference>
<keyword evidence="3" id="KW-1185">Reference proteome</keyword>
<dbReference type="FunFam" id="3.40.50.720:FF:000084">
    <property type="entry name" value="Short-chain dehydrogenase reductase"/>
    <property type="match status" value="1"/>
</dbReference>
<dbReference type="AlphaFoldDB" id="A0A0D7AXL2"/>
<sequence length="267" mass="28198">MAPSDYKNFKAKNAIVTGAADGIGRGIALRLASDGINLVINDLPSKQAQLDTLVKEIQAKGVKAVTHAGDVTDKAVNEALVSTCVKSFGSLDVMVCNAGTAFIKSIAETPYEEVEDLINTNFKSMWHGYNSAAQQMIKQDKGGRIIGAASSVAKKGYPMMAAYSSSKFCVRGLTQSAAQEWGQFGITVNSYCPGVIWTPLIETLGNALQGVLGQSGESPKEMWAKSCALKRVGEPDDIAGVVSWFASKDSGYVTGQNLNVDGGGLFD</sequence>
<evidence type="ECO:0000256" key="1">
    <source>
        <dbReference type="ARBA" id="ARBA00006484"/>
    </source>
</evidence>
<reference evidence="2 3" key="1">
    <citation type="journal article" date="2015" name="Fungal Genet. Biol.">
        <title>Evolution of novel wood decay mechanisms in Agaricales revealed by the genome sequences of Fistulina hepatica and Cylindrobasidium torrendii.</title>
        <authorList>
            <person name="Floudas D."/>
            <person name="Held B.W."/>
            <person name="Riley R."/>
            <person name="Nagy L.G."/>
            <person name="Koehler G."/>
            <person name="Ransdell A.S."/>
            <person name="Younus H."/>
            <person name="Chow J."/>
            <person name="Chiniquy J."/>
            <person name="Lipzen A."/>
            <person name="Tritt A."/>
            <person name="Sun H."/>
            <person name="Haridas S."/>
            <person name="LaButti K."/>
            <person name="Ohm R.A."/>
            <person name="Kues U."/>
            <person name="Blanchette R.A."/>
            <person name="Grigoriev I.V."/>
            <person name="Minto R.E."/>
            <person name="Hibbett D.S."/>
        </authorList>
    </citation>
    <scope>NUCLEOTIDE SEQUENCE [LARGE SCALE GENOMIC DNA]</scope>
    <source>
        <strain evidence="2 3">FP15055 ss-10</strain>
    </source>
</reference>
<dbReference type="OrthoDB" id="498125at2759"/>
<dbReference type="Pfam" id="PF13561">
    <property type="entry name" value="adh_short_C2"/>
    <property type="match status" value="1"/>
</dbReference>
<organism evidence="2 3">
    <name type="scientific">Cylindrobasidium torrendii FP15055 ss-10</name>
    <dbReference type="NCBI Taxonomy" id="1314674"/>
    <lineage>
        <taxon>Eukaryota</taxon>
        <taxon>Fungi</taxon>
        <taxon>Dikarya</taxon>
        <taxon>Basidiomycota</taxon>
        <taxon>Agaricomycotina</taxon>
        <taxon>Agaricomycetes</taxon>
        <taxon>Agaricomycetidae</taxon>
        <taxon>Agaricales</taxon>
        <taxon>Marasmiineae</taxon>
        <taxon>Physalacriaceae</taxon>
        <taxon>Cylindrobasidium</taxon>
    </lineage>
</organism>
<proteinExistence type="inferred from homology"/>
<dbReference type="Proteomes" id="UP000054007">
    <property type="component" value="Unassembled WGS sequence"/>
</dbReference>
<comment type="similarity">
    <text evidence="1">Belongs to the short-chain dehydrogenases/reductases (SDR) family.</text>
</comment>
<evidence type="ECO:0000313" key="2">
    <source>
        <dbReference type="EMBL" id="KIY63118.1"/>
    </source>
</evidence>
<dbReference type="Gene3D" id="3.40.50.720">
    <property type="entry name" value="NAD(P)-binding Rossmann-like Domain"/>
    <property type="match status" value="1"/>
</dbReference>
<dbReference type="EMBL" id="KN880720">
    <property type="protein sequence ID" value="KIY63118.1"/>
    <property type="molecule type" value="Genomic_DNA"/>
</dbReference>
<evidence type="ECO:0000313" key="3">
    <source>
        <dbReference type="Proteomes" id="UP000054007"/>
    </source>
</evidence>
<dbReference type="STRING" id="1314674.A0A0D7AXL2"/>
<accession>A0A0D7AXL2</accession>
<dbReference type="PRINTS" id="PR00081">
    <property type="entry name" value="GDHRDH"/>
</dbReference>
<dbReference type="PANTHER" id="PTHR42760">
    <property type="entry name" value="SHORT-CHAIN DEHYDROGENASES/REDUCTASES FAMILY MEMBER"/>
    <property type="match status" value="1"/>
</dbReference>
<name>A0A0D7AXL2_9AGAR</name>
<dbReference type="InterPro" id="IPR002347">
    <property type="entry name" value="SDR_fam"/>
</dbReference>
<dbReference type="PANTHER" id="PTHR42760:SF121">
    <property type="entry name" value="3-OXOACYL-(ACYL-CARRIER-PROTEIN) REDUCTASE"/>
    <property type="match status" value="1"/>
</dbReference>
<protein>
    <submittedName>
        <fullName evidence="2">Acetoin reductase family protein</fullName>
    </submittedName>
</protein>
<dbReference type="GO" id="GO:0006633">
    <property type="term" value="P:fatty acid biosynthetic process"/>
    <property type="evidence" value="ECO:0007669"/>
    <property type="project" value="TreeGrafter"/>
</dbReference>
<dbReference type="GO" id="GO:0016616">
    <property type="term" value="F:oxidoreductase activity, acting on the CH-OH group of donors, NAD or NADP as acceptor"/>
    <property type="evidence" value="ECO:0007669"/>
    <property type="project" value="TreeGrafter"/>
</dbReference>
<dbReference type="SUPFAM" id="SSF51735">
    <property type="entry name" value="NAD(P)-binding Rossmann-fold domains"/>
    <property type="match status" value="1"/>
</dbReference>
<gene>
    <name evidence="2" type="ORF">CYLTODRAFT_426368</name>
</gene>
<dbReference type="GO" id="GO:0048038">
    <property type="term" value="F:quinone binding"/>
    <property type="evidence" value="ECO:0007669"/>
    <property type="project" value="TreeGrafter"/>
</dbReference>
<dbReference type="InterPro" id="IPR036291">
    <property type="entry name" value="NAD(P)-bd_dom_sf"/>
</dbReference>